<comment type="similarity">
    <text evidence="1 7">Belongs to the bacterial ribosomal protein bL9 family.</text>
</comment>
<accession>A0A146GEV3</accession>
<dbReference type="NCBIfam" id="TIGR00158">
    <property type="entry name" value="L9"/>
    <property type="match status" value="1"/>
</dbReference>
<dbReference type="PANTHER" id="PTHR21368">
    <property type="entry name" value="50S RIBOSOMAL PROTEIN L9"/>
    <property type="match status" value="1"/>
</dbReference>
<comment type="caution">
    <text evidence="11">The sequence shown here is derived from an EMBL/GenBank/DDBJ whole genome shotgun (WGS) entry which is preliminary data.</text>
</comment>
<dbReference type="SUPFAM" id="SSF55658">
    <property type="entry name" value="L9 N-domain-like"/>
    <property type="match status" value="1"/>
</dbReference>
<dbReference type="InterPro" id="IPR036791">
    <property type="entry name" value="Ribosomal_bL9_C_sf"/>
</dbReference>
<dbReference type="InterPro" id="IPR036935">
    <property type="entry name" value="Ribosomal_bL9_N_sf"/>
</dbReference>
<dbReference type="GO" id="GO:0019843">
    <property type="term" value="F:rRNA binding"/>
    <property type="evidence" value="ECO:0007669"/>
    <property type="project" value="UniProtKB-UniRule"/>
</dbReference>
<dbReference type="SUPFAM" id="SSF55653">
    <property type="entry name" value="Ribosomal protein L9 C-domain"/>
    <property type="match status" value="1"/>
</dbReference>
<dbReference type="InterPro" id="IPR020594">
    <property type="entry name" value="Ribosomal_bL9_bac/chp"/>
</dbReference>
<dbReference type="GO" id="GO:0003735">
    <property type="term" value="F:structural constituent of ribosome"/>
    <property type="evidence" value="ECO:0007669"/>
    <property type="project" value="InterPro"/>
</dbReference>
<keyword evidence="5 7" id="KW-0687">Ribonucleoprotein</keyword>
<evidence type="ECO:0000256" key="3">
    <source>
        <dbReference type="ARBA" id="ARBA00022884"/>
    </source>
</evidence>
<dbReference type="Gene3D" id="3.40.5.10">
    <property type="entry name" value="Ribosomal protein L9, N-terminal domain"/>
    <property type="match status" value="1"/>
</dbReference>
<evidence type="ECO:0000259" key="10">
    <source>
        <dbReference type="Pfam" id="PF03948"/>
    </source>
</evidence>
<dbReference type="InterPro" id="IPR000244">
    <property type="entry name" value="Ribosomal_bL9"/>
</dbReference>
<dbReference type="OrthoDB" id="9788336at2"/>
<evidence type="ECO:0000256" key="4">
    <source>
        <dbReference type="ARBA" id="ARBA00022980"/>
    </source>
</evidence>
<reference evidence="12" key="1">
    <citation type="journal article" date="2017" name="Genome Announc.">
        <title>Draft Genome Sequence of Terrimicrobium sacchariphilum NM-5T, a Facultative Anaerobic Soil Bacterium of the Class Spartobacteria.</title>
        <authorList>
            <person name="Qiu Y.L."/>
            <person name="Tourlousse D.M."/>
            <person name="Matsuura N."/>
            <person name="Ohashi A."/>
            <person name="Sekiguchi Y."/>
        </authorList>
    </citation>
    <scope>NUCLEOTIDE SEQUENCE [LARGE SCALE GENOMIC DNA]</scope>
    <source>
        <strain evidence="12">NM-5</strain>
    </source>
</reference>
<evidence type="ECO:0000259" key="9">
    <source>
        <dbReference type="Pfam" id="PF01281"/>
    </source>
</evidence>
<comment type="function">
    <text evidence="7">Binds to the 23S rRNA.</text>
</comment>
<dbReference type="Proteomes" id="UP000076023">
    <property type="component" value="Unassembled WGS sequence"/>
</dbReference>
<dbReference type="HAMAP" id="MF_00503">
    <property type="entry name" value="Ribosomal_bL9"/>
    <property type="match status" value="1"/>
</dbReference>
<dbReference type="RefSeq" id="WP_075080867.1">
    <property type="nucleotide sequence ID" value="NZ_BDCO01000003.1"/>
</dbReference>
<dbReference type="InterPro" id="IPR020070">
    <property type="entry name" value="Ribosomal_bL9_N"/>
</dbReference>
<dbReference type="EMBL" id="BDCO01000003">
    <property type="protein sequence ID" value="GAT35006.1"/>
    <property type="molecule type" value="Genomic_DNA"/>
</dbReference>
<evidence type="ECO:0000256" key="7">
    <source>
        <dbReference type="HAMAP-Rule" id="MF_00503"/>
    </source>
</evidence>
<protein>
    <recommendedName>
        <fullName evidence="6 7">Large ribosomal subunit protein bL9</fullName>
    </recommendedName>
</protein>
<name>A0A146GEV3_TERSA</name>
<dbReference type="GO" id="GO:0006412">
    <property type="term" value="P:translation"/>
    <property type="evidence" value="ECO:0007669"/>
    <property type="project" value="UniProtKB-UniRule"/>
</dbReference>
<evidence type="ECO:0000256" key="2">
    <source>
        <dbReference type="ARBA" id="ARBA00022730"/>
    </source>
</evidence>
<dbReference type="AlphaFoldDB" id="A0A146GEV3"/>
<feature type="region of interest" description="Disordered" evidence="8">
    <location>
        <begin position="153"/>
        <end position="174"/>
    </location>
</feature>
<keyword evidence="12" id="KW-1185">Reference proteome</keyword>
<dbReference type="STRING" id="690879.TSACC_366"/>
<evidence type="ECO:0000256" key="6">
    <source>
        <dbReference type="ARBA" id="ARBA00035292"/>
    </source>
</evidence>
<keyword evidence="2 7" id="KW-0699">rRNA-binding</keyword>
<dbReference type="GO" id="GO:0005840">
    <property type="term" value="C:ribosome"/>
    <property type="evidence" value="ECO:0007669"/>
    <property type="project" value="UniProtKB-KW"/>
</dbReference>
<dbReference type="InParanoid" id="A0A146GEV3"/>
<keyword evidence="4 7" id="KW-0689">Ribosomal protein</keyword>
<proteinExistence type="inferred from homology"/>
<evidence type="ECO:0000313" key="11">
    <source>
        <dbReference type="EMBL" id="GAT35006.1"/>
    </source>
</evidence>
<dbReference type="InterPro" id="IPR020069">
    <property type="entry name" value="Ribosomal_bL9_C"/>
</dbReference>
<dbReference type="Gene3D" id="3.10.430.100">
    <property type="entry name" value="Ribosomal protein L9, C-terminal domain"/>
    <property type="match status" value="1"/>
</dbReference>
<dbReference type="InterPro" id="IPR009027">
    <property type="entry name" value="Ribosomal_bL9/RNase_H1_N"/>
</dbReference>
<keyword evidence="3 7" id="KW-0694">RNA-binding</keyword>
<dbReference type="GO" id="GO:1990904">
    <property type="term" value="C:ribonucleoprotein complex"/>
    <property type="evidence" value="ECO:0007669"/>
    <property type="project" value="UniProtKB-KW"/>
</dbReference>
<evidence type="ECO:0000256" key="5">
    <source>
        <dbReference type="ARBA" id="ARBA00023274"/>
    </source>
</evidence>
<dbReference type="FunCoup" id="A0A146GEV3">
    <property type="interactions" value="672"/>
</dbReference>
<evidence type="ECO:0000256" key="1">
    <source>
        <dbReference type="ARBA" id="ARBA00010605"/>
    </source>
</evidence>
<evidence type="ECO:0000313" key="12">
    <source>
        <dbReference type="Proteomes" id="UP000076023"/>
    </source>
</evidence>
<organism evidence="11 12">
    <name type="scientific">Terrimicrobium sacchariphilum</name>
    <dbReference type="NCBI Taxonomy" id="690879"/>
    <lineage>
        <taxon>Bacteria</taxon>
        <taxon>Pseudomonadati</taxon>
        <taxon>Verrucomicrobiota</taxon>
        <taxon>Terrimicrobiia</taxon>
        <taxon>Terrimicrobiales</taxon>
        <taxon>Terrimicrobiaceae</taxon>
        <taxon>Terrimicrobium</taxon>
    </lineage>
</organism>
<dbReference type="Pfam" id="PF01281">
    <property type="entry name" value="Ribosomal_L9_N"/>
    <property type="match status" value="1"/>
</dbReference>
<gene>
    <name evidence="7" type="primary">rplI</name>
    <name evidence="11" type="ORF">TSACC_366</name>
</gene>
<feature type="domain" description="Large ribosomal subunit protein bL9 C-terminal" evidence="10">
    <location>
        <begin position="67"/>
        <end position="149"/>
    </location>
</feature>
<evidence type="ECO:0000256" key="8">
    <source>
        <dbReference type="SAM" id="MobiDB-lite"/>
    </source>
</evidence>
<sequence length="174" mass="18946">MANAEIILTANIPNLGAEADIVKVRRGYARNFLIPQGKALEVTPTALRKINHLRAIRAEREAREVTAAEELASKIGKLNLSFTLETGETGKAFGSVTSKDIHDRLVKELGIELPKHAVDLDRSIKESGDHEVPVKLHPDVTGKLRISIVTPKVETEDAEGAEEGAKARKRTAKS</sequence>
<dbReference type="Pfam" id="PF03948">
    <property type="entry name" value="Ribosomal_L9_C"/>
    <property type="match status" value="1"/>
</dbReference>
<feature type="domain" description="Ribosomal protein L9" evidence="9">
    <location>
        <begin position="5"/>
        <end position="49"/>
    </location>
</feature>